<feature type="domain" description="Exoribonuclease phosphorolytic" evidence="13">
    <location>
        <begin position="191"/>
        <end position="249"/>
    </location>
</feature>
<dbReference type="InterPro" id="IPR036345">
    <property type="entry name" value="ExoRNase_PH_dom2_sf"/>
</dbReference>
<evidence type="ECO:0000256" key="2">
    <source>
        <dbReference type="ARBA" id="ARBA00004604"/>
    </source>
</evidence>
<evidence type="ECO:0000256" key="9">
    <source>
        <dbReference type="ARBA" id="ARBA00023242"/>
    </source>
</evidence>
<feature type="domain" description="Exoribonuclease phosphorolytic" evidence="12">
    <location>
        <begin position="33"/>
        <end position="165"/>
    </location>
</feature>
<name>A0A023GM67_AMBTT</name>
<dbReference type="FunFam" id="3.30.230.70:FF:000005">
    <property type="entry name" value="Exosome complex component RRP45"/>
    <property type="match status" value="1"/>
</dbReference>
<organism evidence="14">
    <name type="scientific">Amblyomma triste</name>
    <name type="common">Neotropical tick</name>
    <dbReference type="NCBI Taxonomy" id="251400"/>
    <lineage>
        <taxon>Eukaryota</taxon>
        <taxon>Metazoa</taxon>
        <taxon>Ecdysozoa</taxon>
        <taxon>Arthropoda</taxon>
        <taxon>Chelicerata</taxon>
        <taxon>Arachnida</taxon>
        <taxon>Acari</taxon>
        <taxon>Parasitiformes</taxon>
        <taxon>Ixodida</taxon>
        <taxon>Ixodoidea</taxon>
        <taxon>Ixodidae</taxon>
        <taxon>Amblyomminae</taxon>
        <taxon>Amblyomma</taxon>
    </lineage>
</organism>
<dbReference type="GO" id="GO:0000467">
    <property type="term" value="P:exonucleolytic trimming to generate mature 3'-end of 5.8S rRNA from tricistronic rRNA transcript (SSU-rRNA, 5.8S rRNA, LSU-rRNA)"/>
    <property type="evidence" value="ECO:0007669"/>
    <property type="project" value="TreeGrafter"/>
</dbReference>
<evidence type="ECO:0000256" key="10">
    <source>
        <dbReference type="ARBA" id="ARBA00032660"/>
    </source>
</evidence>
<dbReference type="AlphaFoldDB" id="A0A023GM67"/>
<dbReference type="SUPFAM" id="SSF55666">
    <property type="entry name" value="Ribonuclease PH domain 2-like"/>
    <property type="match status" value="1"/>
</dbReference>
<dbReference type="PANTHER" id="PTHR11097:SF14">
    <property type="entry name" value="EXOSOME COMPLEX COMPONENT RRP45"/>
    <property type="match status" value="1"/>
</dbReference>
<dbReference type="EMBL" id="GBBM01001160">
    <property type="protein sequence ID" value="JAC34258.1"/>
    <property type="molecule type" value="mRNA"/>
</dbReference>
<accession>A0A023GM67</accession>
<evidence type="ECO:0000256" key="6">
    <source>
        <dbReference type="ARBA" id="ARBA00022552"/>
    </source>
</evidence>
<sequence>MLSNIDLLSNCERDFVKIAVSEDKRVDNRTSKESRNVHVSFGLDRGCCIASLGETKVLAQVSAEIIVPKPGRPAEGELFVNLELSPMAAPHFEAGRLGDYGVEVSRLLERCIRDSRCIDLESLCIVSGEKVWALRIDAQVLNHVGNIVECAGIATMGALVHFRRPDVTVIGTEVTVHNPRDREPVPLHLHHYPFLVSFAFYDEGKSVLVDPTEIEERIAEGLLTIGANAHSEVCLLHQRGCTVRKDLIWLCAQLASVRAKVVAEKIKAEVAKDEEARMKNRRVGFAVALEADEDETLTTMAEPEIIEIDDVSPQKPPVTSAAKAVPVPEPPKALSKAKVFLEGLGTAVIGRGGPSSWGILEHSDKAGKGAKKGSKKVGLQQAVENESDDSEEEEVVVLPPDEVSGGTRTAKDAGNAAEGDVARGWYPKTPF</sequence>
<keyword evidence="7" id="KW-0271">Exosome</keyword>
<dbReference type="GO" id="GO:0034475">
    <property type="term" value="P:U4 snRNA 3'-end processing"/>
    <property type="evidence" value="ECO:0007669"/>
    <property type="project" value="TreeGrafter"/>
</dbReference>
<keyword evidence="5" id="KW-0963">Cytoplasm</keyword>
<evidence type="ECO:0000256" key="5">
    <source>
        <dbReference type="ARBA" id="ARBA00022490"/>
    </source>
</evidence>
<dbReference type="InterPro" id="IPR050590">
    <property type="entry name" value="Exosome_comp_Rrp42_subfam"/>
</dbReference>
<dbReference type="Gene3D" id="3.30.230.70">
    <property type="entry name" value="GHMP Kinase, N-terminal domain"/>
    <property type="match status" value="1"/>
</dbReference>
<protein>
    <recommendedName>
        <fullName evidence="4">Exosome complex component RRP45</fullName>
    </recommendedName>
    <alternativeName>
        <fullName evidence="10">Exosome component 9</fullName>
    </alternativeName>
</protein>
<dbReference type="Pfam" id="PF03725">
    <property type="entry name" value="RNase_PH_C"/>
    <property type="match status" value="1"/>
</dbReference>
<dbReference type="InterPro" id="IPR027408">
    <property type="entry name" value="PNPase/RNase_PH_dom_sf"/>
</dbReference>
<evidence type="ECO:0000256" key="11">
    <source>
        <dbReference type="SAM" id="MobiDB-lite"/>
    </source>
</evidence>
<dbReference type="InterPro" id="IPR020568">
    <property type="entry name" value="Ribosomal_Su5_D2-typ_SF"/>
</dbReference>
<dbReference type="SUPFAM" id="SSF54211">
    <property type="entry name" value="Ribosomal protein S5 domain 2-like"/>
    <property type="match status" value="1"/>
</dbReference>
<proteinExistence type="evidence at transcript level"/>
<dbReference type="GO" id="GO:0016075">
    <property type="term" value="P:rRNA catabolic process"/>
    <property type="evidence" value="ECO:0007669"/>
    <property type="project" value="TreeGrafter"/>
</dbReference>
<dbReference type="GO" id="GO:0034476">
    <property type="term" value="P:U5 snRNA 3'-end processing"/>
    <property type="evidence" value="ECO:0007669"/>
    <property type="project" value="TreeGrafter"/>
</dbReference>
<evidence type="ECO:0000256" key="8">
    <source>
        <dbReference type="ARBA" id="ARBA00022884"/>
    </source>
</evidence>
<keyword evidence="8" id="KW-0694">RNA-binding</keyword>
<dbReference type="GO" id="GO:0000177">
    <property type="term" value="C:cytoplasmic exosome (RNase complex)"/>
    <property type="evidence" value="ECO:0007669"/>
    <property type="project" value="TreeGrafter"/>
</dbReference>
<dbReference type="PANTHER" id="PTHR11097">
    <property type="entry name" value="EXOSOME COMPLEX EXONUCLEASE RIBOSOMAL RNA PROCESSING PROTEIN"/>
    <property type="match status" value="1"/>
</dbReference>
<dbReference type="GO" id="GO:0035925">
    <property type="term" value="F:mRNA 3'-UTR AU-rich region binding"/>
    <property type="evidence" value="ECO:0007669"/>
    <property type="project" value="TreeGrafter"/>
</dbReference>
<dbReference type="InterPro" id="IPR033100">
    <property type="entry name" value="Rrp45"/>
</dbReference>
<evidence type="ECO:0000256" key="4">
    <source>
        <dbReference type="ARBA" id="ARBA00019572"/>
    </source>
</evidence>
<comment type="subcellular location">
    <subcellularLocation>
        <location evidence="1">Cytoplasm</location>
    </subcellularLocation>
    <subcellularLocation>
        <location evidence="2">Nucleus</location>
        <location evidence="2">Nucleolus</location>
    </subcellularLocation>
</comment>
<dbReference type="GO" id="GO:0071028">
    <property type="term" value="P:nuclear mRNA surveillance"/>
    <property type="evidence" value="ECO:0007669"/>
    <property type="project" value="TreeGrafter"/>
</dbReference>
<feature type="region of interest" description="Disordered" evidence="11">
    <location>
        <begin position="360"/>
        <end position="431"/>
    </location>
</feature>
<dbReference type="GO" id="GO:0000176">
    <property type="term" value="C:nuclear exosome (RNase complex)"/>
    <property type="evidence" value="ECO:0007669"/>
    <property type="project" value="TreeGrafter"/>
</dbReference>
<dbReference type="InterPro" id="IPR001247">
    <property type="entry name" value="ExoRNase_PH_dom1"/>
</dbReference>
<comment type="similarity">
    <text evidence="3">Belongs to the RNase PH family.</text>
</comment>
<dbReference type="GO" id="GO:0005730">
    <property type="term" value="C:nucleolus"/>
    <property type="evidence" value="ECO:0007669"/>
    <property type="project" value="UniProtKB-SubCell"/>
</dbReference>
<keyword evidence="6" id="KW-0698">rRNA processing</keyword>
<dbReference type="GO" id="GO:0071035">
    <property type="term" value="P:nuclear polyadenylation-dependent rRNA catabolic process"/>
    <property type="evidence" value="ECO:0007669"/>
    <property type="project" value="TreeGrafter"/>
</dbReference>
<evidence type="ECO:0000313" key="14">
    <source>
        <dbReference type="EMBL" id="JAC34258.1"/>
    </source>
</evidence>
<evidence type="ECO:0000256" key="7">
    <source>
        <dbReference type="ARBA" id="ARBA00022835"/>
    </source>
</evidence>
<reference evidence="14" key="1">
    <citation type="submission" date="2014-03" db="EMBL/GenBank/DDBJ databases">
        <title>The sialotranscriptome of Amblyomma triste, Amblyomma parvum and Amblyomma cajennense ticks, uncovered by 454-based RNA-seq.</title>
        <authorList>
            <person name="Garcia G.R."/>
            <person name="Gardinassi L.G."/>
            <person name="Ribeiro J.M."/>
            <person name="Anatriello E."/>
            <person name="Ferreira B.R."/>
            <person name="Moreira H.N."/>
            <person name="Mafra C."/>
            <person name="Olegario M.M."/>
            <person name="Szabo P.J."/>
            <person name="Miranda-Santos I.K."/>
            <person name="Maruyama S.R."/>
        </authorList>
    </citation>
    <scope>NUCLEOTIDE SEQUENCE</scope>
    <source>
        <strain evidence="14">Mato Grasso do Sul</strain>
        <tissue evidence="14">Salivary glands</tissue>
    </source>
</reference>
<dbReference type="CDD" id="cd11368">
    <property type="entry name" value="RNase_PH_RRP45"/>
    <property type="match status" value="1"/>
</dbReference>
<dbReference type="GO" id="GO:0071038">
    <property type="term" value="P:TRAMP-dependent tRNA surveillance pathway"/>
    <property type="evidence" value="ECO:0007669"/>
    <property type="project" value="TreeGrafter"/>
</dbReference>
<keyword evidence="9" id="KW-0539">Nucleus</keyword>
<evidence type="ECO:0000259" key="12">
    <source>
        <dbReference type="Pfam" id="PF01138"/>
    </source>
</evidence>
<feature type="compositionally biased region" description="Acidic residues" evidence="11">
    <location>
        <begin position="385"/>
        <end position="395"/>
    </location>
</feature>
<dbReference type="InterPro" id="IPR015847">
    <property type="entry name" value="ExoRNase_PH_dom2"/>
</dbReference>
<evidence type="ECO:0000259" key="13">
    <source>
        <dbReference type="Pfam" id="PF03725"/>
    </source>
</evidence>
<evidence type="ECO:0000256" key="3">
    <source>
        <dbReference type="ARBA" id="ARBA00006678"/>
    </source>
</evidence>
<dbReference type="GO" id="GO:0034473">
    <property type="term" value="P:U1 snRNA 3'-end processing"/>
    <property type="evidence" value="ECO:0007669"/>
    <property type="project" value="TreeGrafter"/>
</dbReference>
<dbReference type="Pfam" id="PF01138">
    <property type="entry name" value="RNase_PH"/>
    <property type="match status" value="1"/>
</dbReference>
<evidence type="ECO:0000256" key="1">
    <source>
        <dbReference type="ARBA" id="ARBA00004496"/>
    </source>
</evidence>